<dbReference type="Proteomes" id="UP000740926">
    <property type="component" value="Unassembled WGS sequence"/>
</dbReference>
<comment type="caution">
    <text evidence="1">The sequence shown here is derived from an EMBL/GenBank/DDBJ whole genome shotgun (WGS) entry which is preliminary data.</text>
</comment>
<gene>
    <name evidence="1" type="ORF">G6F50_016074</name>
</gene>
<sequence>MHFSHEQRGNNLFLAVVKVLQNNDLGRHGIPHVTKAQENNQFAVINVADSIRCAGLFRYSDEDTDYKVSWPYARYDDRMDGRIPGLFSYL</sequence>
<name>A0A9P6XUJ4_9FUNG</name>
<reference evidence="1 2" key="1">
    <citation type="journal article" date="2020" name="Microb. Genom.">
        <title>Genetic diversity of clinical and environmental Mucorales isolates obtained from an investigation of mucormycosis cases among solid organ transplant recipients.</title>
        <authorList>
            <person name="Nguyen M.H."/>
            <person name="Kaul D."/>
            <person name="Muto C."/>
            <person name="Cheng S.J."/>
            <person name="Richter R.A."/>
            <person name="Bruno V.M."/>
            <person name="Liu G."/>
            <person name="Beyhan S."/>
            <person name="Sundermann A.J."/>
            <person name="Mounaud S."/>
            <person name="Pasculle A.W."/>
            <person name="Nierman W.C."/>
            <person name="Driscoll E."/>
            <person name="Cumbie R."/>
            <person name="Clancy C.J."/>
            <person name="Dupont C.L."/>
        </authorList>
    </citation>
    <scope>NUCLEOTIDE SEQUENCE [LARGE SCALE GENOMIC DNA]</scope>
    <source>
        <strain evidence="1 2">GL24</strain>
    </source>
</reference>
<accession>A0A9P6XUJ4</accession>
<evidence type="ECO:0000313" key="2">
    <source>
        <dbReference type="Proteomes" id="UP000740926"/>
    </source>
</evidence>
<organism evidence="1 2">
    <name type="scientific">Rhizopus delemar</name>
    <dbReference type="NCBI Taxonomy" id="936053"/>
    <lineage>
        <taxon>Eukaryota</taxon>
        <taxon>Fungi</taxon>
        <taxon>Fungi incertae sedis</taxon>
        <taxon>Mucoromycota</taxon>
        <taxon>Mucoromycotina</taxon>
        <taxon>Mucoromycetes</taxon>
        <taxon>Mucorales</taxon>
        <taxon>Mucorineae</taxon>
        <taxon>Rhizopodaceae</taxon>
        <taxon>Rhizopus</taxon>
    </lineage>
</organism>
<dbReference type="AlphaFoldDB" id="A0A9P6XUJ4"/>
<keyword evidence="2" id="KW-1185">Reference proteome</keyword>
<dbReference type="EMBL" id="JAANIU010009627">
    <property type="protein sequence ID" value="KAG1532842.1"/>
    <property type="molecule type" value="Genomic_DNA"/>
</dbReference>
<proteinExistence type="predicted"/>
<evidence type="ECO:0000313" key="1">
    <source>
        <dbReference type="EMBL" id="KAG1532842.1"/>
    </source>
</evidence>
<protein>
    <submittedName>
        <fullName evidence="1">Uncharacterized protein</fullName>
    </submittedName>
</protein>